<evidence type="ECO:0000313" key="2">
    <source>
        <dbReference type="Proteomes" id="UP000708208"/>
    </source>
</evidence>
<dbReference type="Proteomes" id="UP000708208">
    <property type="component" value="Unassembled WGS sequence"/>
</dbReference>
<name>A0A8J2L5T3_9HEXA</name>
<dbReference type="AlphaFoldDB" id="A0A8J2L5T3"/>
<comment type="caution">
    <text evidence="1">The sequence shown here is derived from an EMBL/GenBank/DDBJ whole genome shotgun (WGS) entry which is preliminary data.</text>
</comment>
<accession>A0A8J2L5T3</accession>
<evidence type="ECO:0000313" key="1">
    <source>
        <dbReference type="EMBL" id="CAG7829255.1"/>
    </source>
</evidence>
<sequence>PKLTPNFGITVTMRLDIMTSQHLLITSWD</sequence>
<dbReference type="EMBL" id="CAJVCH010550694">
    <property type="protein sequence ID" value="CAG7829255.1"/>
    <property type="molecule type" value="Genomic_DNA"/>
</dbReference>
<gene>
    <name evidence="1" type="ORF">AFUS01_LOCUS39129</name>
</gene>
<protein>
    <submittedName>
        <fullName evidence="1">Uncharacterized protein</fullName>
    </submittedName>
</protein>
<proteinExistence type="predicted"/>
<reference evidence="1" key="1">
    <citation type="submission" date="2021-06" db="EMBL/GenBank/DDBJ databases">
        <authorList>
            <person name="Hodson N. C."/>
            <person name="Mongue J. A."/>
            <person name="Jaron S. K."/>
        </authorList>
    </citation>
    <scope>NUCLEOTIDE SEQUENCE</scope>
</reference>
<feature type="non-terminal residue" evidence="1">
    <location>
        <position position="1"/>
    </location>
</feature>
<organism evidence="1 2">
    <name type="scientific">Allacma fusca</name>
    <dbReference type="NCBI Taxonomy" id="39272"/>
    <lineage>
        <taxon>Eukaryota</taxon>
        <taxon>Metazoa</taxon>
        <taxon>Ecdysozoa</taxon>
        <taxon>Arthropoda</taxon>
        <taxon>Hexapoda</taxon>
        <taxon>Collembola</taxon>
        <taxon>Symphypleona</taxon>
        <taxon>Sminthuridae</taxon>
        <taxon>Allacma</taxon>
    </lineage>
</organism>
<keyword evidence="2" id="KW-1185">Reference proteome</keyword>